<evidence type="ECO:0000256" key="5">
    <source>
        <dbReference type="ARBA" id="ARBA00023069"/>
    </source>
</evidence>
<evidence type="ECO:0000256" key="8">
    <source>
        <dbReference type="SAM" id="MobiDB-lite"/>
    </source>
</evidence>
<feature type="compositionally biased region" description="Basic and acidic residues" evidence="8">
    <location>
        <begin position="37"/>
        <end position="47"/>
    </location>
</feature>
<dbReference type="Proteomes" id="UP000242450">
    <property type="component" value="Chromosome 4"/>
</dbReference>
<feature type="region of interest" description="Disordered" evidence="8">
    <location>
        <begin position="1"/>
        <end position="47"/>
    </location>
</feature>
<dbReference type="OrthoDB" id="1904536at2759"/>
<evidence type="ECO:0000313" key="9">
    <source>
        <dbReference type="EMBL" id="OWK16179.1"/>
    </source>
</evidence>
<dbReference type="InterPro" id="IPR032675">
    <property type="entry name" value="LRR_dom_sf"/>
</dbReference>
<feature type="compositionally biased region" description="Basic and acidic residues" evidence="8">
    <location>
        <begin position="253"/>
        <end position="265"/>
    </location>
</feature>
<keyword evidence="2" id="KW-0597">Phosphoprotein</keyword>
<name>A0A212DD79_CEREH</name>
<comment type="function">
    <text evidence="7">Cilium-specific protein required for the stability of the ciliary architecture. Plays a role in cytoplasmic preassembly of dynein arms. Involved in regulation of microtubule-based cilia and actin-based brush border microvilli.</text>
</comment>
<dbReference type="GO" id="GO:0035082">
    <property type="term" value="P:axoneme assembly"/>
    <property type="evidence" value="ECO:0007669"/>
    <property type="project" value="TreeGrafter"/>
</dbReference>
<evidence type="ECO:0000256" key="4">
    <source>
        <dbReference type="ARBA" id="ARBA00022737"/>
    </source>
</evidence>
<protein>
    <recommendedName>
        <fullName evidence="7">Dynein axonemal assembly factor 1</fullName>
    </recommendedName>
</protein>
<comment type="subcellular location">
    <subcellularLocation>
        <location evidence="1 7">Cell projection</location>
        <location evidence="1 7">Cilium</location>
    </subcellularLocation>
</comment>
<dbReference type="GO" id="GO:0070840">
    <property type="term" value="F:dynein complex binding"/>
    <property type="evidence" value="ECO:0007669"/>
    <property type="project" value="UniProtKB-UniRule"/>
</dbReference>
<evidence type="ECO:0000256" key="3">
    <source>
        <dbReference type="ARBA" id="ARBA00022614"/>
    </source>
</evidence>
<evidence type="ECO:0000313" key="10">
    <source>
        <dbReference type="Proteomes" id="UP000242450"/>
    </source>
</evidence>
<comment type="similarity">
    <text evidence="7">Belongs to the DNAAF1 family.</text>
</comment>
<proteinExistence type="inferred from homology"/>
<dbReference type="Gene3D" id="3.80.10.10">
    <property type="entry name" value="Ribonuclease Inhibitor"/>
    <property type="match status" value="1"/>
</dbReference>
<keyword evidence="4 7" id="KW-0677">Repeat</keyword>
<comment type="caution">
    <text evidence="9">The sequence shown here is derived from an EMBL/GenBank/DDBJ whole genome shotgun (WGS) entry which is preliminary data.</text>
</comment>
<feature type="compositionally biased region" description="Basic and acidic residues" evidence="8">
    <location>
        <begin position="171"/>
        <end position="200"/>
    </location>
</feature>
<dbReference type="GO" id="GO:0005930">
    <property type="term" value="C:axoneme"/>
    <property type="evidence" value="ECO:0007669"/>
    <property type="project" value="TreeGrafter"/>
</dbReference>
<dbReference type="AlphaFoldDB" id="A0A212DD79"/>
<evidence type="ECO:0000256" key="7">
    <source>
        <dbReference type="RuleBase" id="RU364076"/>
    </source>
</evidence>
<organism evidence="9 10">
    <name type="scientific">Cervus elaphus hippelaphus</name>
    <name type="common">European red deer</name>
    <dbReference type="NCBI Taxonomy" id="46360"/>
    <lineage>
        <taxon>Eukaryota</taxon>
        <taxon>Metazoa</taxon>
        <taxon>Chordata</taxon>
        <taxon>Craniata</taxon>
        <taxon>Vertebrata</taxon>
        <taxon>Euteleostomi</taxon>
        <taxon>Mammalia</taxon>
        <taxon>Eutheria</taxon>
        <taxon>Laurasiatheria</taxon>
        <taxon>Artiodactyla</taxon>
        <taxon>Ruminantia</taxon>
        <taxon>Pecora</taxon>
        <taxon>Cervidae</taxon>
        <taxon>Cervinae</taxon>
        <taxon>Cervus</taxon>
    </lineage>
</organism>
<gene>
    <name evidence="9" type="ORF">Celaphus_00003999</name>
</gene>
<keyword evidence="10" id="KW-1185">Reference proteome</keyword>
<reference evidence="9 10" key="1">
    <citation type="journal article" date="2018" name="Mol. Genet. Genomics">
        <title>The red deer Cervus elaphus genome CerEla1.0: sequencing, annotating, genes, and chromosomes.</title>
        <authorList>
            <person name="Bana N.A."/>
            <person name="Nyiri A."/>
            <person name="Nagy J."/>
            <person name="Frank K."/>
            <person name="Nagy T."/>
            <person name="Steger V."/>
            <person name="Schiller M."/>
            <person name="Lakatos P."/>
            <person name="Sugar L."/>
            <person name="Horn P."/>
            <person name="Barta E."/>
            <person name="Orosz L."/>
        </authorList>
    </citation>
    <scope>NUCLEOTIDE SEQUENCE [LARGE SCALE GENOMIC DNA]</scope>
    <source>
        <strain evidence="9">Hungarian</strain>
    </source>
</reference>
<feature type="compositionally biased region" description="Basic and acidic residues" evidence="8">
    <location>
        <begin position="134"/>
        <end position="151"/>
    </location>
</feature>
<dbReference type="EMBL" id="MKHE01000004">
    <property type="protein sequence ID" value="OWK16179.1"/>
    <property type="molecule type" value="Genomic_DNA"/>
</dbReference>
<evidence type="ECO:0000256" key="2">
    <source>
        <dbReference type="ARBA" id="ARBA00022553"/>
    </source>
</evidence>
<feature type="region of interest" description="Disordered" evidence="8">
    <location>
        <begin position="349"/>
        <end position="447"/>
    </location>
</feature>
<evidence type="ECO:0000256" key="1">
    <source>
        <dbReference type="ARBA" id="ARBA00004138"/>
    </source>
</evidence>
<feature type="region of interest" description="Disordered" evidence="8">
    <location>
        <begin position="133"/>
        <end position="265"/>
    </location>
</feature>
<dbReference type="PANTHER" id="PTHR45973">
    <property type="entry name" value="PROTEIN PHOSPHATASE 1 REGULATORY SUBUNIT SDS22-RELATED"/>
    <property type="match status" value="1"/>
</dbReference>
<feature type="compositionally biased region" description="Acidic residues" evidence="8">
    <location>
        <begin position="160"/>
        <end position="170"/>
    </location>
</feature>
<keyword evidence="3 7" id="KW-0433">Leucine-rich repeat</keyword>
<dbReference type="InterPro" id="IPR050576">
    <property type="entry name" value="Cilia_flagella_integrity"/>
</dbReference>
<accession>A0A212DD79</accession>
<dbReference type="PANTHER" id="PTHR45973:SF19">
    <property type="entry name" value="DYNEIN AXONEMAL ASSEMBLY FACTOR 1"/>
    <property type="match status" value="1"/>
</dbReference>
<keyword evidence="5 7" id="KW-0969">Cilium</keyword>
<feature type="compositionally biased region" description="Basic and acidic residues" evidence="8">
    <location>
        <begin position="416"/>
        <end position="436"/>
    </location>
</feature>
<sequence length="447" mass="49069">MHPEASEPVVDGVAEQECAQEPGVEESAGDHGNAGEGGRKEGADHRPREARGRVLNLMGNPVIKNISNYRRTLTVRLKQLTYLDDRPVFPKDRACAEAWARGGYAAEKEERQQWEMRERKKITDSIEALAAIRRQAEERKRQKARQERGEEPAPAGAGDVDTEVEGEEEPQEKKETRQKIEQFVKESFEAKDELCPEKPAEPSPLEELPLDVGEPRGVLPPEALPPSPRAAWAELAPQTVATENASGTEPDGAENREAAGPETKEQLFIDDLPDLEDVNAGEPLGDWDGEQCFPKITAVLSPSDNSEPDMDISLLALENASSDTLSSIFAVPKDISWRVETEMPFTDILKVAPETDPETQRRASEVPRPLIEELGNDKEPLGSPALPPVCEGEAMPAPRTEDGNGDLLPAPPPGDSPEKDEVQSEVEPKERPGSEAEDREDIEFGLD</sequence>
<feature type="compositionally biased region" description="Acidic residues" evidence="8">
    <location>
        <begin position="437"/>
        <end position="447"/>
    </location>
</feature>
<evidence type="ECO:0000256" key="6">
    <source>
        <dbReference type="ARBA" id="ARBA00023273"/>
    </source>
</evidence>
<keyword evidence="6 7" id="KW-0966">Cell projection</keyword>